<organism evidence="1 2">
    <name type="scientific">Lentinula raphanica</name>
    <dbReference type="NCBI Taxonomy" id="153919"/>
    <lineage>
        <taxon>Eukaryota</taxon>
        <taxon>Fungi</taxon>
        <taxon>Dikarya</taxon>
        <taxon>Basidiomycota</taxon>
        <taxon>Agaricomycotina</taxon>
        <taxon>Agaricomycetes</taxon>
        <taxon>Agaricomycetidae</taxon>
        <taxon>Agaricales</taxon>
        <taxon>Marasmiineae</taxon>
        <taxon>Omphalotaceae</taxon>
        <taxon>Lentinula</taxon>
    </lineage>
</organism>
<dbReference type="AlphaFoldDB" id="A0AA38UHI2"/>
<reference evidence="1" key="1">
    <citation type="submission" date="2022-08" db="EMBL/GenBank/DDBJ databases">
        <authorList>
            <consortium name="DOE Joint Genome Institute"/>
            <person name="Min B."/>
            <person name="Riley R."/>
            <person name="Sierra-Patev S."/>
            <person name="Naranjo-Ortiz M."/>
            <person name="Looney B."/>
            <person name="Konkel Z."/>
            <person name="Slot J.C."/>
            <person name="Sakamoto Y."/>
            <person name="Steenwyk J.L."/>
            <person name="Rokas A."/>
            <person name="Carro J."/>
            <person name="Camarero S."/>
            <person name="Ferreira P."/>
            <person name="Molpeceres G."/>
            <person name="Ruiz-Duenas F.J."/>
            <person name="Serrano A."/>
            <person name="Henrissat B."/>
            <person name="Drula E."/>
            <person name="Hughes K.W."/>
            <person name="Mata J.L."/>
            <person name="Ishikawa N.K."/>
            <person name="Vargas-Isla R."/>
            <person name="Ushijima S."/>
            <person name="Smith C.A."/>
            <person name="Ahrendt S."/>
            <person name="Andreopoulos W."/>
            <person name="He G."/>
            <person name="Labutti K."/>
            <person name="Lipzen A."/>
            <person name="Ng V."/>
            <person name="Sandor L."/>
            <person name="Barry K."/>
            <person name="Martinez A.T."/>
            <person name="Xiao Y."/>
            <person name="Gibbons J.G."/>
            <person name="Terashima K."/>
            <person name="Hibbett D.S."/>
            <person name="Grigoriev I.V."/>
        </authorList>
    </citation>
    <scope>NUCLEOTIDE SEQUENCE</scope>
    <source>
        <strain evidence="1">TFB9207</strain>
    </source>
</reference>
<keyword evidence="2" id="KW-1185">Reference proteome</keyword>
<name>A0AA38UHI2_9AGAR</name>
<dbReference type="Proteomes" id="UP001163846">
    <property type="component" value="Unassembled WGS sequence"/>
</dbReference>
<comment type="caution">
    <text evidence="1">The sequence shown here is derived from an EMBL/GenBank/DDBJ whole genome shotgun (WGS) entry which is preliminary data.</text>
</comment>
<evidence type="ECO:0000313" key="2">
    <source>
        <dbReference type="Proteomes" id="UP001163846"/>
    </source>
</evidence>
<sequence>MISLYIDTAIGMLRSYLILGSHEVLLWCACTAKGYVLRGGQTRKMRENSRSDADESYQWEAAKKIGESPSHEPINQLSIPASSSLHRSSRTWTETVPNVSHIDYHPDTSLMHDGLCIGRDLKGPKAEATQITCICNRYRLVSARISSYRVTVWVM</sequence>
<gene>
    <name evidence="1" type="ORF">F5878DRAFT_431135</name>
</gene>
<evidence type="ECO:0000313" key="1">
    <source>
        <dbReference type="EMBL" id="KAJ3841977.1"/>
    </source>
</evidence>
<dbReference type="EMBL" id="MU806021">
    <property type="protein sequence ID" value="KAJ3841977.1"/>
    <property type="molecule type" value="Genomic_DNA"/>
</dbReference>
<proteinExistence type="predicted"/>
<protein>
    <submittedName>
        <fullName evidence="1">Uncharacterized protein</fullName>
    </submittedName>
</protein>
<accession>A0AA38UHI2</accession>